<proteinExistence type="predicted"/>
<keyword evidence="1" id="KW-0175">Coiled coil</keyword>
<dbReference type="Gene3D" id="1.10.287.1060">
    <property type="entry name" value="ESAT-6-like"/>
    <property type="match status" value="1"/>
</dbReference>
<feature type="region of interest" description="Disordered" evidence="2">
    <location>
        <begin position="1"/>
        <end position="28"/>
    </location>
</feature>
<dbReference type="GO" id="GO:0032511">
    <property type="term" value="P:late endosome to vacuole transport via multivesicular body sorting pathway"/>
    <property type="evidence" value="ECO:0007669"/>
    <property type="project" value="TreeGrafter"/>
</dbReference>
<dbReference type="Pfam" id="PF03357">
    <property type="entry name" value="Snf7"/>
    <property type="match status" value="1"/>
</dbReference>
<feature type="compositionally biased region" description="Basic residues" evidence="2">
    <location>
        <begin position="1"/>
        <end position="10"/>
    </location>
</feature>
<evidence type="ECO:0000256" key="1">
    <source>
        <dbReference type="SAM" id="Coils"/>
    </source>
</evidence>
<dbReference type="GO" id="GO:0006900">
    <property type="term" value="P:vesicle budding from membrane"/>
    <property type="evidence" value="ECO:0007669"/>
    <property type="project" value="TreeGrafter"/>
</dbReference>
<evidence type="ECO:0000313" key="3">
    <source>
        <dbReference type="EMBL" id="CAE2195352.1"/>
    </source>
</evidence>
<dbReference type="GO" id="GO:0005771">
    <property type="term" value="C:multivesicular body"/>
    <property type="evidence" value="ECO:0007669"/>
    <property type="project" value="TreeGrafter"/>
</dbReference>
<feature type="compositionally biased region" description="Low complexity" evidence="2">
    <location>
        <begin position="14"/>
        <end position="27"/>
    </location>
</feature>
<organism evidence="3">
    <name type="scientific">Prymnesium polylepis</name>
    <dbReference type="NCBI Taxonomy" id="72548"/>
    <lineage>
        <taxon>Eukaryota</taxon>
        <taxon>Haptista</taxon>
        <taxon>Haptophyta</taxon>
        <taxon>Prymnesiophyceae</taxon>
        <taxon>Prymnesiales</taxon>
        <taxon>Prymnesiaceae</taxon>
        <taxon>Prymnesium</taxon>
    </lineage>
</organism>
<reference evidence="3" key="1">
    <citation type="submission" date="2021-01" db="EMBL/GenBank/DDBJ databases">
        <authorList>
            <person name="Corre E."/>
            <person name="Pelletier E."/>
            <person name="Niang G."/>
            <person name="Scheremetjew M."/>
            <person name="Finn R."/>
            <person name="Kale V."/>
            <person name="Holt S."/>
            <person name="Cochrane G."/>
            <person name="Meng A."/>
            <person name="Brown T."/>
            <person name="Cohen L."/>
        </authorList>
    </citation>
    <scope>NUCLEOTIDE SEQUENCE</scope>
    <source>
        <strain evidence="3">UIO037</strain>
    </source>
</reference>
<gene>
    <name evidence="3" type="ORF">CPOL0286_LOCUS705</name>
</gene>
<dbReference type="PANTHER" id="PTHR22761">
    <property type="entry name" value="CHARGED MULTIVESICULAR BODY PROTEIN"/>
    <property type="match status" value="1"/>
</dbReference>
<dbReference type="EMBL" id="HBKO01001399">
    <property type="protein sequence ID" value="CAE2195352.1"/>
    <property type="molecule type" value="Transcribed_RNA"/>
</dbReference>
<dbReference type="Gene3D" id="6.10.250.1710">
    <property type="match status" value="1"/>
</dbReference>
<evidence type="ECO:0000256" key="2">
    <source>
        <dbReference type="SAM" id="MobiDB-lite"/>
    </source>
</evidence>
<protein>
    <submittedName>
        <fullName evidence="3">Uncharacterized protein</fullName>
    </submittedName>
</protein>
<dbReference type="AlphaFoldDB" id="A0A7S4M1T7"/>
<feature type="region of interest" description="Disordered" evidence="2">
    <location>
        <begin position="208"/>
        <end position="241"/>
    </location>
</feature>
<sequence>MNALFGKKKPTPFAPAAAPPTVADDPTQTINKLRDAMETLEKKEEHLQRKIDQEVKKAREMSAAGKKQDALTCIKRKKMYDKQRLTVSNQLQNLELQKMTIEENNLNKLTFDAARAAAATMKKQTADMGGVDKVEETFEEVEEAMVDASEIGEVLARGINAPGQDFDEDDMLAELEALEQEGLDSQLGAVDLGATSAEDDAEALRRVMPTAPMPSAPTTAVKPAMTDEERELAELEASMAM</sequence>
<name>A0A7S4M1T7_9EUKA</name>
<dbReference type="InterPro" id="IPR005024">
    <property type="entry name" value="Snf7_fam"/>
</dbReference>
<feature type="coiled-coil region" evidence="1">
    <location>
        <begin position="30"/>
        <end position="57"/>
    </location>
</feature>
<accession>A0A7S4M1T7</accession>